<name>A0A9N8DUD7_9STRA</name>
<protein>
    <submittedName>
        <fullName evidence="4">LRR receptor-like serine threonine-protein kinase</fullName>
    </submittedName>
</protein>
<dbReference type="Pfam" id="PF00560">
    <property type="entry name" value="LRR_1"/>
    <property type="match status" value="3"/>
</dbReference>
<dbReference type="PANTHER" id="PTHR48065">
    <property type="entry name" value="OS10G0469600 PROTEIN"/>
    <property type="match status" value="1"/>
</dbReference>
<proteinExistence type="predicted"/>
<dbReference type="InterPro" id="IPR025875">
    <property type="entry name" value="Leu-rich_rpt_4"/>
</dbReference>
<feature type="transmembrane region" description="Helical" evidence="3">
    <location>
        <begin position="74"/>
        <end position="97"/>
    </location>
</feature>
<dbReference type="Gene3D" id="3.80.10.10">
    <property type="entry name" value="Ribonuclease Inhibitor"/>
    <property type="match status" value="2"/>
</dbReference>
<keyword evidence="2" id="KW-0677">Repeat</keyword>
<keyword evidence="4" id="KW-0418">Kinase</keyword>
<sequence>MGRVTTEGNVSGGKYATAVVGAAEETTKAREKSIGDKDALYSHDEEHLPTSVPSEDLPQHNYRLDDRGLRNIEYVFLFVMILALVTIVVTLVLVFGLQTGADTIIYLPRNSPVKRDPNSASQQYASDWLGKLANRQNLPAWRQHQLFALAAIYYALDGPNWLHGVGHTWLNESRSECLWFSSLYGRFEGGSYIEHSYQNTSNVVLSVCNDAGKYQTLDLRSVFDGTHVADFPNEIALLTSLKSIFLEGAGGFKEPFQSMLKPTILHLAGSLEALSLQNSMVHGEIPSLIQKLTNLGVLDLSHNKLGQSIPPLIRRLTNLEVLDLSHNKLEQRIPPLIGKLTNLEVLDLSHNHLGQAISSGIGLLTNLKYLKLGNNSFVGQLPSQLGLLTALKTLDVTSNLLTGQIPLEITTLQSEHSLEVFLADGNQFE</sequence>
<dbReference type="SMART" id="SM00369">
    <property type="entry name" value="LRR_TYP"/>
    <property type="match status" value="4"/>
</dbReference>
<dbReference type="Proteomes" id="UP001153069">
    <property type="component" value="Unassembled WGS sequence"/>
</dbReference>
<dbReference type="PROSITE" id="PS51450">
    <property type="entry name" value="LRR"/>
    <property type="match status" value="3"/>
</dbReference>
<keyword evidence="3" id="KW-0472">Membrane</keyword>
<dbReference type="FunFam" id="3.80.10.10:FF:000041">
    <property type="entry name" value="LRR receptor-like serine/threonine-protein kinase ERECTA"/>
    <property type="match status" value="1"/>
</dbReference>
<evidence type="ECO:0000256" key="2">
    <source>
        <dbReference type="ARBA" id="ARBA00022737"/>
    </source>
</evidence>
<evidence type="ECO:0000256" key="1">
    <source>
        <dbReference type="ARBA" id="ARBA00022614"/>
    </source>
</evidence>
<reference evidence="4" key="1">
    <citation type="submission" date="2020-06" db="EMBL/GenBank/DDBJ databases">
        <authorList>
            <consortium name="Plant Systems Biology data submission"/>
        </authorList>
    </citation>
    <scope>NUCLEOTIDE SEQUENCE</scope>
    <source>
        <strain evidence="4">D6</strain>
    </source>
</reference>
<dbReference type="SUPFAM" id="SSF52058">
    <property type="entry name" value="L domain-like"/>
    <property type="match status" value="1"/>
</dbReference>
<dbReference type="PRINTS" id="PR00019">
    <property type="entry name" value="LEURICHRPT"/>
</dbReference>
<keyword evidence="4" id="KW-0808">Transferase</keyword>
<keyword evidence="5" id="KW-1185">Reference proteome</keyword>
<evidence type="ECO:0000256" key="3">
    <source>
        <dbReference type="SAM" id="Phobius"/>
    </source>
</evidence>
<evidence type="ECO:0000313" key="4">
    <source>
        <dbReference type="EMBL" id="CAB9507224.1"/>
    </source>
</evidence>
<dbReference type="Pfam" id="PF12799">
    <property type="entry name" value="LRR_4"/>
    <property type="match status" value="1"/>
</dbReference>
<dbReference type="EMBL" id="CAICTM010000297">
    <property type="protein sequence ID" value="CAB9507224.1"/>
    <property type="molecule type" value="Genomic_DNA"/>
</dbReference>
<dbReference type="InterPro" id="IPR003591">
    <property type="entry name" value="Leu-rich_rpt_typical-subtyp"/>
</dbReference>
<keyword evidence="4" id="KW-0675">Receptor</keyword>
<keyword evidence="3" id="KW-1133">Transmembrane helix</keyword>
<dbReference type="InterPro" id="IPR032675">
    <property type="entry name" value="LRR_dom_sf"/>
</dbReference>
<keyword evidence="1" id="KW-0433">Leucine-rich repeat</keyword>
<dbReference type="AlphaFoldDB" id="A0A9N8DUD7"/>
<dbReference type="InterPro" id="IPR001611">
    <property type="entry name" value="Leu-rich_rpt"/>
</dbReference>
<evidence type="ECO:0000313" key="5">
    <source>
        <dbReference type="Proteomes" id="UP001153069"/>
    </source>
</evidence>
<comment type="caution">
    <text evidence="4">The sequence shown here is derived from an EMBL/GenBank/DDBJ whole genome shotgun (WGS) entry which is preliminary data.</text>
</comment>
<keyword evidence="3" id="KW-0812">Transmembrane</keyword>
<gene>
    <name evidence="4" type="ORF">SEMRO_298_G111010.1</name>
</gene>
<dbReference type="OrthoDB" id="195103at2759"/>
<accession>A0A9N8DUD7</accession>
<dbReference type="SMART" id="SM00365">
    <property type="entry name" value="LRR_SD22"/>
    <property type="match status" value="4"/>
</dbReference>
<dbReference type="GO" id="GO:0016301">
    <property type="term" value="F:kinase activity"/>
    <property type="evidence" value="ECO:0007669"/>
    <property type="project" value="UniProtKB-KW"/>
</dbReference>
<organism evidence="4 5">
    <name type="scientific">Seminavis robusta</name>
    <dbReference type="NCBI Taxonomy" id="568900"/>
    <lineage>
        <taxon>Eukaryota</taxon>
        <taxon>Sar</taxon>
        <taxon>Stramenopiles</taxon>
        <taxon>Ochrophyta</taxon>
        <taxon>Bacillariophyta</taxon>
        <taxon>Bacillariophyceae</taxon>
        <taxon>Bacillariophycidae</taxon>
        <taxon>Naviculales</taxon>
        <taxon>Naviculaceae</taxon>
        <taxon>Seminavis</taxon>
    </lineage>
</organism>
<dbReference type="PANTHER" id="PTHR48065:SF11">
    <property type="entry name" value="OS11G0213300 PROTEIN"/>
    <property type="match status" value="1"/>
</dbReference>